<keyword evidence="1" id="KW-0547">Nucleotide-binding</keyword>
<proteinExistence type="predicted"/>
<dbReference type="InterPro" id="IPR001054">
    <property type="entry name" value="A/G_cyclase"/>
</dbReference>
<dbReference type="InterPro" id="IPR027417">
    <property type="entry name" value="P-loop_NTPase"/>
</dbReference>
<dbReference type="PROSITE" id="PS50125">
    <property type="entry name" value="GUANYLATE_CYCLASE_2"/>
    <property type="match status" value="1"/>
</dbReference>
<dbReference type="SUPFAM" id="SSF55073">
    <property type="entry name" value="Nucleotide cyclase"/>
    <property type="match status" value="1"/>
</dbReference>
<dbReference type="InterPro" id="IPR013761">
    <property type="entry name" value="SAM/pointed_sf"/>
</dbReference>
<sequence>MMSDVRKWLQDIGLGDLELTFARARVDFESLRLLTEADLRELRIPVGQRRKLMAAIAAIEKPPVPDPAQRRLPERRQLTILFCDMVGSTDYAAKLDPEDFSLLTRTYLNSCNGLARSHGGFVANYVGDAFQVLFGYPVAEEDDAERAIELALDILRVVPQIETPDHLPLNVRIGIASGLVVVGDVEGAPAGVSTVAFGPVPNLAQRLEAMAAPQTILTDQTTYQMAHGSFLFSDLGERTLKGFSRPVRMWRADQPISVGSRFARKSHLTALVGRRTEIAQVVSVWRAVTKERRGRAVLISGEPGIGKSRLLFEVKEELPGVKTLTVQCSAAYANSALFPFLQLFRQEVGISNADPPAIAAGKLEAALSVSSVPTDDSLPIFARLLNIDQAEYPPSTLPPPQQQLTVRQTYIDWLQHQAGAGPMLLAVEDEQWIDPSSANLLDRLIEETTNLSLLIIVTSRDGELKSERRGNTIEEIRLTRLSRDEANELVRKAASGVLLGAELTRSVLRRAEGVPLFLEELSRSTAELAASSDSSRSGTHDADLAVPNSLQSSLLSRLDKLGPGKNIAQVAAIIGREFDVRMLADVANMPIEALKPELERLTAFGLVAPQPFSDWPRYSFTHALLQEAASGALLRDRRRQLHALVVDAIERTEPSAAADHPEVLAQHLDEAGLYERAAEHWLTAGLKLAATWAKQEAANMFARGLECIRKLPPSPGRDRVELRLELERGDVLYATFGFMTREGSNAYRNVMRLGEATGDPEAAIRALDGLFGTAFNSACLKDAEWASDQLLEIGQKQDHLKALVLGKQFRGMCAFARGRFRQAKALLADALRHREEADRIGSDFPSMAMIYLSWTLELLGEEQDALSLFRQAEADARKQTDYRLAACLGNGCILMALRNDTATMERLIDELLPLARRNGFQLWLNMGAFFSGWLLAMSRRDVSGLKQMRHVCDNMGEQEIDKTCYLGMLANGYLQLEFDTEASQAIGQALELARKTGENYFTAELLRLQAELLVRGESRLEPGCTLLHRAMALARRQGARTWEAKARRSLAGFEDRKRTTQSESRGPV</sequence>
<dbReference type="CDD" id="cd09487">
    <property type="entry name" value="SAM_superfamily"/>
    <property type="match status" value="1"/>
</dbReference>
<dbReference type="RefSeq" id="WP_017267788.1">
    <property type="nucleotide sequence ID" value="NZ_FNOO01000005.1"/>
</dbReference>
<dbReference type="Pfam" id="PF00536">
    <property type="entry name" value="SAM_1"/>
    <property type="match status" value="1"/>
</dbReference>
<protein>
    <submittedName>
        <fullName evidence="3">AAA family ATPase</fullName>
    </submittedName>
</protein>
<dbReference type="CDD" id="cd07302">
    <property type="entry name" value="CHD"/>
    <property type="match status" value="1"/>
</dbReference>
<dbReference type="PANTHER" id="PTHR16305">
    <property type="entry name" value="TESTICULAR SOLUBLE ADENYLYL CYCLASE"/>
    <property type="match status" value="1"/>
</dbReference>
<dbReference type="PROSITE" id="PS50105">
    <property type="entry name" value="SAM_DOMAIN"/>
    <property type="match status" value="1"/>
</dbReference>
<reference evidence="3" key="1">
    <citation type="journal article" date="2013" name="Genome Biol.">
        <title>Comparative genomics of the core and accessory genomes of 48 Sinorhizobium strains comprising five genospecies.</title>
        <authorList>
            <person name="Sugawara M."/>
            <person name="Epstein B."/>
            <person name="Badgley B.D."/>
            <person name="Unno T."/>
            <person name="Xu L."/>
            <person name="Reese J."/>
            <person name="Gyaneshwar P."/>
            <person name="Denny R."/>
            <person name="Mudge J."/>
            <person name="Bharti A.K."/>
            <person name="Farmer A.D."/>
            <person name="May G.D."/>
            <person name="Woodward J.E."/>
            <person name="Medigue C."/>
            <person name="Vallenet D."/>
            <person name="Lajus A."/>
            <person name="Rouy Z."/>
            <person name="Martinez-Vaz B."/>
            <person name="Tiffin P."/>
            <person name="Young N.D."/>
            <person name="Sadowsky M.J."/>
        </authorList>
    </citation>
    <scope>NUCLEOTIDE SEQUENCE</scope>
    <source>
        <strain evidence="3">M30</strain>
    </source>
</reference>
<dbReference type="SMART" id="SM00454">
    <property type="entry name" value="SAM"/>
    <property type="match status" value="1"/>
</dbReference>
<keyword evidence="2" id="KW-0067">ATP-binding</keyword>
<accession>A0A6A7ZS82</accession>
<dbReference type="SMART" id="SM00044">
    <property type="entry name" value="CYCc"/>
    <property type="match status" value="1"/>
</dbReference>
<dbReference type="SUPFAM" id="SSF52540">
    <property type="entry name" value="P-loop containing nucleoside triphosphate hydrolases"/>
    <property type="match status" value="1"/>
</dbReference>
<dbReference type="AlphaFoldDB" id="A0A6A7ZS82"/>
<dbReference type="Gene3D" id="3.40.50.300">
    <property type="entry name" value="P-loop containing nucleotide triphosphate hydrolases"/>
    <property type="match status" value="1"/>
</dbReference>
<dbReference type="Gene3D" id="3.30.70.1230">
    <property type="entry name" value="Nucleotide cyclase"/>
    <property type="match status" value="1"/>
</dbReference>
<evidence type="ECO:0000256" key="2">
    <source>
        <dbReference type="ARBA" id="ARBA00022840"/>
    </source>
</evidence>
<dbReference type="Gene3D" id="1.10.150.50">
    <property type="entry name" value="Transcription Factor, Ets-1"/>
    <property type="match status" value="1"/>
</dbReference>
<dbReference type="GO" id="GO:0005737">
    <property type="term" value="C:cytoplasm"/>
    <property type="evidence" value="ECO:0007669"/>
    <property type="project" value="TreeGrafter"/>
</dbReference>
<dbReference type="SUPFAM" id="SSF48452">
    <property type="entry name" value="TPR-like"/>
    <property type="match status" value="1"/>
</dbReference>
<comment type="caution">
    <text evidence="3">The sequence shown here is derived from an EMBL/GenBank/DDBJ whole genome shotgun (WGS) entry which is preliminary data.</text>
</comment>
<dbReference type="GeneID" id="25013283"/>
<dbReference type="GO" id="GO:0009190">
    <property type="term" value="P:cyclic nucleotide biosynthetic process"/>
    <property type="evidence" value="ECO:0007669"/>
    <property type="project" value="InterPro"/>
</dbReference>
<dbReference type="PANTHER" id="PTHR16305:SF28">
    <property type="entry name" value="GUANYLATE CYCLASE DOMAIN-CONTAINING PROTEIN"/>
    <property type="match status" value="1"/>
</dbReference>
<dbReference type="InterPro" id="IPR029787">
    <property type="entry name" value="Nucleotide_cyclase"/>
</dbReference>
<evidence type="ECO:0000313" key="3">
    <source>
        <dbReference type="EMBL" id="MQW05574.1"/>
    </source>
</evidence>
<dbReference type="GO" id="GO:0005524">
    <property type="term" value="F:ATP binding"/>
    <property type="evidence" value="ECO:0007669"/>
    <property type="project" value="UniProtKB-KW"/>
</dbReference>
<gene>
    <name evidence="3" type="ORF">GHK45_17940</name>
</gene>
<dbReference type="SUPFAM" id="SSF47769">
    <property type="entry name" value="SAM/Pointed domain"/>
    <property type="match status" value="1"/>
</dbReference>
<dbReference type="GO" id="GO:0035556">
    <property type="term" value="P:intracellular signal transduction"/>
    <property type="evidence" value="ECO:0007669"/>
    <property type="project" value="InterPro"/>
</dbReference>
<dbReference type="InterPro" id="IPR041664">
    <property type="entry name" value="AAA_16"/>
</dbReference>
<dbReference type="Pfam" id="PF13191">
    <property type="entry name" value="AAA_16"/>
    <property type="match status" value="1"/>
</dbReference>
<dbReference type="EMBL" id="WISP01000135">
    <property type="protein sequence ID" value="MQW05574.1"/>
    <property type="molecule type" value="Genomic_DNA"/>
</dbReference>
<dbReference type="GO" id="GO:0004016">
    <property type="term" value="F:adenylate cyclase activity"/>
    <property type="evidence" value="ECO:0007669"/>
    <property type="project" value="UniProtKB-ARBA"/>
</dbReference>
<dbReference type="InterPro" id="IPR001660">
    <property type="entry name" value="SAM"/>
</dbReference>
<dbReference type="InterPro" id="IPR011990">
    <property type="entry name" value="TPR-like_helical_dom_sf"/>
</dbReference>
<evidence type="ECO:0000256" key="1">
    <source>
        <dbReference type="ARBA" id="ARBA00022741"/>
    </source>
</evidence>
<dbReference type="Pfam" id="PF00211">
    <property type="entry name" value="Guanylate_cyc"/>
    <property type="match status" value="1"/>
</dbReference>
<organism evidence="3">
    <name type="scientific">Rhizobium meliloti</name>
    <name type="common">Ensifer meliloti</name>
    <name type="synonym">Sinorhizobium meliloti</name>
    <dbReference type="NCBI Taxonomy" id="382"/>
    <lineage>
        <taxon>Bacteria</taxon>
        <taxon>Pseudomonadati</taxon>
        <taxon>Pseudomonadota</taxon>
        <taxon>Alphaproteobacteria</taxon>
        <taxon>Hyphomicrobiales</taxon>
        <taxon>Rhizobiaceae</taxon>
        <taxon>Sinorhizobium/Ensifer group</taxon>
        <taxon>Sinorhizobium</taxon>
    </lineage>
</organism>
<name>A0A6A7ZS82_RHIML</name>